<feature type="signal peptide" evidence="4">
    <location>
        <begin position="1"/>
        <end position="21"/>
    </location>
</feature>
<dbReference type="Proteomes" id="UP001108240">
    <property type="component" value="Unplaced"/>
</dbReference>
<dbReference type="Pfam" id="PF00048">
    <property type="entry name" value="IL8"/>
    <property type="match status" value="1"/>
</dbReference>
<dbReference type="AlphaFoldDB" id="A0A9J8B835"/>
<keyword evidence="3 4" id="KW-0732">Signal</keyword>
<sequence>MRSLMCVPFLVLFCSVQMTSSTLEAIDAQSNCCLELSSVKIPLKKVVSYYWTTRCKHAIVFKMISGREYCVAPETTWVKHHVDKVDKRTATAAAAA</sequence>
<evidence type="ECO:0000256" key="1">
    <source>
        <dbReference type="ARBA" id="ARBA00004613"/>
    </source>
</evidence>
<evidence type="ECO:0000256" key="2">
    <source>
        <dbReference type="ARBA" id="ARBA00022525"/>
    </source>
</evidence>
<comment type="subcellular location">
    <subcellularLocation>
        <location evidence="1">Secreted</location>
    </subcellularLocation>
</comment>
<protein>
    <recommendedName>
        <fullName evidence="5">Chemokine interleukin-8-like domain-containing protein</fullName>
    </recommendedName>
</protein>
<dbReference type="GeneTree" id="ENSGT01030000234889"/>
<evidence type="ECO:0000256" key="4">
    <source>
        <dbReference type="SAM" id="SignalP"/>
    </source>
</evidence>
<reference evidence="6" key="2">
    <citation type="submission" date="2025-09" db="UniProtKB">
        <authorList>
            <consortium name="Ensembl"/>
        </authorList>
    </citation>
    <scope>IDENTIFICATION</scope>
</reference>
<accession>A0A9J8B835</accession>
<keyword evidence="2" id="KW-0964">Secreted</keyword>
<organism evidence="6 7">
    <name type="scientific">Cyprinus carpio carpio</name>
    <dbReference type="NCBI Taxonomy" id="630221"/>
    <lineage>
        <taxon>Eukaryota</taxon>
        <taxon>Metazoa</taxon>
        <taxon>Chordata</taxon>
        <taxon>Craniata</taxon>
        <taxon>Vertebrata</taxon>
        <taxon>Euteleostomi</taxon>
        <taxon>Actinopterygii</taxon>
        <taxon>Neopterygii</taxon>
        <taxon>Teleostei</taxon>
        <taxon>Ostariophysi</taxon>
        <taxon>Cypriniformes</taxon>
        <taxon>Cyprinidae</taxon>
        <taxon>Cyprininae</taxon>
        <taxon>Cyprinus</taxon>
    </lineage>
</organism>
<evidence type="ECO:0000259" key="5">
    <source>
        <dbReference type="SMART" id="SM00199"/>
    </source>
</evidence>
<evidence type="ECO:0000313" key="6">
    <source>
        <dbReference type="Ensembl" id="ENSCCRP00000149485.1"/>
    </source>
</evidence>
<reference evidence="6" key="1">
    <citation type="submission" date="2025-08" db="UniProtKB">
        <authorList>
            <consortium name="Ensembl"/>
        </authorList>
    </citation>
    <scope>IDENTIFICATION</scope>
</reference>
<dbReference type="PANTHER" id="PTHR12015:SF183">
    <property type="entry name" value="C-C MOTIF CHEMOKINE 3"/>
    <property type="match status" value="1"/>
</dbReference>
<dbReference type="OMA" id="ISGREYC"/>
<dbReference type="InterPro" id="IPR001811">
    <property type="entry name" value="Chemokine_IL8-like_dom"/>
</dbReference>
<name>A0A9J8B835_CYPCA</name>
<feature type="chain" id="PRO_5039909552" description="Chemokine interleukin-8-like domain-containing protein" evidence="4">
    <location>
        <begin position="22"/>
        <end position="96"/>
    </location>
</feature>
<keyword evidence="7" id="KW-1185">Reference proteome</keyword>
<feature type="domain" description="Chemokine interleukin-8-like" evidence="5">
    <location>
        <begin position="29"/>
        <end position="85"/>
    </location>
</feature>
<dbReference type="SMART" id="SM00199">
    <property type="entry name" value="SCY"/>
    <property type="match status" value="1"/>
</dbReference>
<dbReference type="GO" id="GO:0006955">
    <property type="term" value="P:immune response"/>
    <property type="evidence" value="ECO:0007669"/>
    <property type="project" value="InterPro"/>
</dbReference>
<dbReference type="InterPro" id="IPR039809">
    <property type="entry name" value="Chemokine_b/g/d"/>
</dbReference>
<dbReference type="Ensembl" id="ENSCCRT00000133565.1">
    <property type="protein sequence ID" value="ENSCCRP00000149485.1"/>
    <property type="gene ID" value="ENSCCRG00000059917.1"/>
</dbReference>
<dbReference type="GO" id="GO:0008009">
    <property type="term" value="F:chemokine activity"/>
    <property type="evidence" value="ECO:0007669"/>
    <property type="project" value="InterPro"/>
</dbReference>
<proteinExistence type="predicted"/>
<dbReference type="GO" id="GO:0005576">
    <property type="term" value="C:extracellular region"/>
    <property type="evidence" value="ECO:0007669"/>
    <property type="project" value="UniProtKB-SubCell"/>
</dbReference>
<evidence type="ECO:0000313" key="7">
    <source>
        <dbReference type="Proteomes" id="UP001108240"/>
    </source>
</evidence>
<evidence type="ECO:0000256" key="3">
    <source>
        <dbReference type="ARBA" id="ARBA00022729"/>
    </source>
</evidence>
<dbReference type="PANTHER" id="PTHR12015">
    <property type="entry name" value="SMALL INDUCIBLE CYTOKINE A"/>
    <property type="match status" value="1"/>
</dbReference>